<dbReference type="AlphaFoldDB" id="A0AAV3ZTH1"/>
<gene>
    <name evidence="1" type="ORF">PoB_002465300</name>
</gene>
<evidence type="ECO:0000313" key="2">
    <source>
        <dbReference type="Proteomes" id="UP000735302"/>
    </source>
</evidence>
<dbReference type="Proteomes" id="UP000735302">
    <property type="component" value="Unassembled WGS sequence"/>
</dbReference>
<keyword evidence="2" id="KW-1185">Reference proteome</keyword>
<comment type="caution">
    <text evidence="1">The sequence shown here is derived from an EMBL/GenBank/DDBJ whole genome shotgun (WGS) entry which is preliminary data.</text>
</comment>
<reference evidence="1 2" key="1">
    <citation type="journal article" date="2021" name="Elife">
        <title>Chloroplast acquisition without the gene transfer in kleptoplastic sea slugs, Plakobranchus ocellatus.</title>
        <authorList>
            <person name="Maeda T."/>
            <person name="Takahashi S."/>
            <person name="Yoshida T."/>
            <person name="Shimamura S."/>
            <person name="Takaki Y."/>
            <person name="Nagai Y."/>
            <person name="Toyoda A."/>
            <person name="Suzuki Y."/>
            <person name="Arimoto A."/>
            <person name="Ishii H."/>
            <person name="Satoh N."/>
            <person name="Nishiyama T."/>
            <person name="Hasebe M."/>
            <person name="Maruyama T."/>
            <person name="Minagawa J."/>
            <person name="Obokata J."/>
            <person name="Shigenobu S."/>
        </authorList>
    </citation>
    <scope>NUCLEOTIDE SEQUENCE [LARGE SCALE GENOMIC DNA]</scope>
</reference>
<proteinExistence type="predicted"/>
<organism evidence="1 2">
    <name type="scientific">Plakobranchus ocellatus</name>
    <dbReference type="NCBI Taxonomy" id="259542"/>
    <lineage>
        <taxon>Eukaryota</taxon>
        <taxon>Metazoa</taxon>
        <taxon>Spiralia</taxon>
        <taxon>Lophotrochozoa</taxon>
        <taxon>Mollusca</taxon>
        <taxon>Gastropoda</taxon>
        <taxon>Heterobranchia</taxon>
        <taxon>Euthyneura</taxon>
        <taxon>Panpulmonata</taxon>
        <taxon>Sacoglossa</taxon>
        <taxon>Placobranchoidea</taxon>
        <taxon>Plakobranchidae</taxon>
        <taxon>Plakobranchus</taxon>
    </lineage>
</organism>
<name>A0AAV3ZTH1_9GAST</name>
<accession>A0AAV3ZTH1</accession>
<evidence type="ECO:0000313" key="1">
    <source>
        <dbReference type="EMBL" id="GFN98147.1"/>
    </source>
</evidence>
<sequence>MVPIEEFYKQDSATPIRFATKLTKKHFTLPPFANLSVKIATQVLSHTVAAAISAMVKHDKSLYPKKHLLQQGLLITLINFSTPSKVEIYTVAIQKEMQFLLLVKKSLFCKRCSSGLKPSGAKRRRENCHV</sequence>
<dbReference type="EMBL" id="BLXT01002832">
    <property type="protein sequence ID" value="GFN98147.1"/>
    <property type="molecule type" value="Genomic_DNA"/>
</dbReference>
<protein>
    <submittedName>
        <fullName evidence="1">Uncharacterized protein</fullName>
    </submittedName>
</protein>